<evidence type="ECO:0000259" key="7">
    <source>
        <dbReference type="Pfam" id="PF12247"/>
    </source>
</evidence>
<feature type="domain" description="XPG N-terminal" evidence="4">
    <location>
        <begin position="17"/>
        <end position="104"/>
    </location>
</feature>
<accession>A0AAV9P6K9</accession>
<dbReference type="InterPro" id="IPR029060">
    <property type="entry name" value="PIN-like_dom_sf"/>
</dbReference>
<feature type="region of interest" description="Disordered" evidence="3">
    <location>
        <begin position="723"/>
        <end position="743"/>
    </location>
</feature>
<evidence type="ECO:0000256" key="3">
    <source>
        <dbReference type="SAM" id="MobiDB-lite"/>
    </source>
</evidence>
<evidence type="ECO:0000256" key="1">
    <source>
        <dbReference type="ARBA" id="ARBA00022845"/>
    </source>
</evidence>
<gene>
    <name evidence="8" type="ORF">LTR77_007420</name>
</gene>
<organism evidence="8 9">
    <name type="scientific">Saxophila tyrrhenica</name>
    <dbReference type="NCBI Taxonomy" id="1690608"/>
    <lineage>
        <taxon>Eukaryota</taxon>
        <taxon>Fungi</taxon>
        <taxon>Dikarya</taxon>
        <taxon>Ascomycota</taxon>
        <taxon>Pezizomycotina</taxon>
        <taxon>Dothideomycetes</taxon>
        <taxon>Dothideomycetidae</taxon>
        <taxon>Mycosphaerellales</taxon>
        <taxon>Extremaceae</taxon>
        <taxon>Saxophila</taxon>
    </lineage>
</organism>
<dbReference type="SUPFAM" id="SSF88723">
    <property type="entry name" value="PIN domain-like"/>
    <property type="match status" value="1"/>
</dbReference>
<dbReference type="PANTHER" id="PTHR11081:SF32">
    <property type="entry name" value="POST-TRANSCRIPTIONAL REGULATOR MKT1"/>
    <property type="match status" value="1"/>
</dbReference>
<dbReference type="EMBL" id="JAVRRT010000011">
    <property type="protein sequence ID" value="KAK5167721.1"/>
    <property type="molecule type" value="Genomic_DNA"/>
</dbReference>
<evidence type="ECO:0000259" key="5">
    <source>
        <dbReference type="Pfam" id="PF00867"/>
    </source>
</evidence>
<keyword evidence="1" id="KW-0810">Translation regulation</keyword>
<reference evidence="8 9" key="1">
    <citation type="submission" date="2023-08" db="EMBL/GenBank/DDBJ databases">
        <title>Black Yeasts Isolated from many extreme environments.</title>
        <authorList>
            <person name="Coleine C."/>
            <person name="Stajich J.E."/>
            <person name="Selbmann L."/>
        </authorList>
    </citation>
    <scope>NUCLEOTIDE SEQUENCE [LARGE SCALE GENOMIC DNA]</scope>
    <source>
        <strain evidence="8 9">CCFEE 5935</strain>
    </source>
</reference>
<evidence type="ECO:0000259" key="4">
    <source>
        <dbReference type="Pfam" id="PF00752"/>
    </source>
</evidence>
<keyword evidence="9" id="KW-1185">Reference proteome</keyword>
<name>A0AAV9P6K9_9PEZI</name>
<proteinExistence type="inferred from homology"/>
<evidence type="ECO:0000256" key="2">
    <source>
        <dbReference type="ARBA" id="ARBA00024023"/>
    </source>
</evidence>
<dbReference type="AlphaFoldDB" id="A0AAV9P6K9"/>
<evidence type="ECO:0000313" key="8">
    <source>
        <dbReference type="EMBL" id="KAK5167721.1"/>
    </source>
</evidence>
<dbReference type="InterPro" id="IPR006084">
    <property type="entry name" value="XPG/Rad2"/>
</dbReference>
<evidence type="ECO:0000313" key="9">
    <source>
        <dbReference type="Proteomes" id="UP001337655"/>
    </source>
</evidence>
<dbReference type="Pfam" id="PF12247">
    <property type="entry name" value="MKT1_N"/>
    <property type="match status" value="1"/>
</dbReference>
<dbReference type="Gene3D" id="3.40.50.1010">
    <property type="entry name" value="5'-nuclease"/>
    <property type="match status" value="1"/>
</dbReference>
<feature type="compositionally biased region" description="Low complexity" evidence="3">
    <location>
        <begin position="725"/>
        <end position="743"/>
    </location>
</feature>
<dbReference type="Pfam" id="PF00867">
    <property type="entry name" value="XPG_I"/>
    <property type="match status" value="1"/>
</dbReference>
<sequence>MGSNAFAFKTWAITENVITTSTPETFNDTRIGIDAEDYLHSLLITGNREPLLPALGGKPFCLLRRVDEGIEGFKAAGIDPVFVFNGLDLACRDRASILRESRKASMSLDEAWQIYDQGRGEDAVLQFGKACTYRSYHIVRSLQFHLHSKGVDIMTAPYAAAAQLAYMLKTEQIDAVQGSASCLLFGTGKVIFSFEWEKDSVVWLDVRKCLAKLEVDFEQFTNICLISGCGILSLLPDLDIDNAATKIIAARVLLQNMNFDVDRLLRSKNGDYHKLFWQARFALRYPVVVKEEGEVEPLNWREGPSDAHEFIGQRLPDELYFYLSRGVAGPRVLNWRTRMEILETPPLDGGDSTPYKDLVQTKLKPLRAQAVALMGQSLNRYYQKQDVKLLCWWHELSTTPLGTTDIANPGQAAQSWHVNSALLSQLSGGSSTPSMLSYAINTLADPSEAKKTVTPRVNGTTQLHDVADLRANVVWRFLNDRGYLNSDHTLSAWGKALKAAFSHEVSTRSAASPEATTELEEAIFMAFELLRLGLLDRRVMFPVPPFSGGPIRGSDQDKAQIQLVSRVACLGFLRHKSIGYTGPLSRNLLAYHQCTAATRGALRDLLEMHACNMLLSGVVDRNLDNNVYTDVAASLPLVDEPDIGLALIVKCYLDELCQPFEKRVAISGWFPHAEDIQGDLQKAWNLWGAINAGVQAAEFNIVNNETKKTFQAADTWLKEKLEQANGPNGTTNGVTNGTTNGTA</sequence>
<evidence type="ECO:0008006" key="10">
    <source>
        <dbReference type="Google" id="ProtNLM"/>
    </source>
</evidence>
<comment type="caution">
    <text evidence="8">The sequence shown here is derived from an EMBL/GenBank/DDBJ whole genome shotgun (WGS) entry which is preliminary data.</text>
</comment>
<dbReference type="GO" id="GO:0006974">
    <property type="term" value="P:DNA damage response"/>
    <property type="evidence" value="ECO:0007669"/>
    <property type="project" value="UniProtKB-ARBA"/>
</dbReference>
<feature type="domain" description="XPG-I" evidence="5">
    <location>
        <begin position="150"/>
        <end position="229"/>
    </location>
</feature>
<dbReference type="PRINTS" id="PR00853">
    <property type="entry name" value="XPGRADSUPER"/>
</dbReference>
<dbReference type="InterPro" id="IPR022040">
    <property type="entry name" value="MKT1_N"/>
</dbReference>
<dbReference type="InterPro" id="IPR022039">
    <property type="entry name" value="MKT1_C"/>
</dbReference>
<feature type="domain" description="Post-transcriptional regulator MKT1 N-terminal" evidence="7">
    <location>
        <begin position="304"/>
        <end position="393"/>
    </location>
</feature>
<protein>
    <recommendedName>
        <fullName evidence="10">XPG N-terminal domain-containing protein</fullName>
    </recommendedName>
</protein>
<dbReference type="GO" id="GO:0017108">
    <property type="term" value="F:5'-flap endonuclease activity"/>
    <property type="evidence" value="ECO:0007669"/>
    <property type="project" value="TreeGrafter"/>
</dbReference>
<dbReference type="Proteomes" id="UP001337655">
    <property type="component" value="Unassembled WGS sequence"/>
</dbReference>
<feature type="domain" description="Post-transcriptional regulator MKT1 C-terminal" evidence="6">
    <location>
        <begin position="476"/>
        <end position="718"/>
    </location>
</feature>
<dbReference type="CDD" id="cd09858">
    <property type="entry name" value="PIN_MKT1"/>
    <property type="match status" value="1"/>
</dbReference>
<dbReference type="InterPro" id="IPR006086">
    <property type="entry name" value="XPG-I_dom"/>
</dbReference>
<evidence type="ECO:0000259" key="6">
    <source>
        <dbReference type="Pfam" id="PF12246"/>
    </source>
</evidence>
<dbReference type="GO" id="GO:0006417">
    <property type="term" value="P:regulation of translation"/>
    <property type="evidence" value="ECO:0007669"/>
    <property type="project" value="UniProtKB-KW"/>
</dbReference>
<dbReference type="InterPro" id="IPR006085">
    <property type="entry name" value="XPG_DNA_repair_N"/>
</dbReference>
<dbReference type="GeneID" id="89928756"/>
<dbReference type="Pfam" id="PF00752">
    <property type="entry name" value="XPG_N"/>
    <property type="match status" value="1"/>
</dbReference>
<comment type="similarity">
    <text evidence="2">Belongs to the XPG/RAD2 endonuclease family.</text>
</comment>
<dbReference type="PANTHER" id="PTHR11081">
    <property type="entry name" value="FLAP ENDONUCLEASE FAMILY MEMBER"/>
    <property type="match status" value="1"/>
</dbReference>
<dbReference type="RefSeq" id="XP_064657427.1">
    <property type="nucleotide sequence ID" value="XM_064804657.1"/>
</dbReference>
<dbReference type="Pfam" id="PF12246">
    <property type="entry name" value="MKT1_C"/>
    <property type="match status" value="1"/>
</dbReference>